<evidence type="ECO:0000256" key="1">
    <source>
        <dbReference type="ARBA" id="ARBA00023125"/>
    </source>
</evidence>
<keyword evidence="1" id="KW-0238">DNA-binding</keyword>
<dbReference type="GO" id="GO:0003700">
    <property type="term" value="F:DNA-binding transcription factor activity"/>
    <property type="evidence" value="ECO:0007669"/>
    <property type="project" value="TreeGrafter"/>
</dbReference>
<sequence>MSDRVLRSVPEAREEDEPLMRDLIGDVLRRARREQGRTLREVADEAGVSLPYLSEIERGRKEPSSEVLAAVYRALGLQLVDLVGDLHAQLMPQPQPVRPSSPASTIAVPARGPQAMLLAA</sequence>
<name>A0A7W9YKZ5_9ACTN</name>
<dbReference type="AlphaFoldDB" id="A0A7W9YKZ5"/>
<dbReference type="InterPro" id="IPR050807">
    <property type="entry name" value="TransReg_Diox_bact_type"/>
</dbReference>
<reference evidence="3 4" key="1">
    <citation type="submission" date="2020-08" db="EMBL/GenBank/DDBJ databases">
        <title>Sequencing the genomes of 1000 actinobacteria strains.</title>
        <authorList>
            <person name="Klenk H.-P."/>
        </authorList>
    </citation>
    <scope>NUCLEOTIDE SEQUENCE [LARGE SCALE GENOMIC DNA]</scope>
    <source>
        <strain evidence="3 4">DSM 46659</strain>
    </source>
</reference>
<evidence type="ECO:0000313" key="3">
    <source>
        <dbReference type="EMBL" id="MBB6174100.1"/>
    </source>
</evidence>
<dbReference type="Gene3D" id="1.10.260.40">
    <property type="entry name" value="lambda repressor-like DNA-binding domains"/>
    <property type="match status" value="1"/>
</dbReference>
<evidence type="ECO:0000313" key="4">
    <source>
        <dbReference type="Proteomes" id="UP000546642"/>
    </source>
</evidence>
<evidence type="ECO:0000259" key="2">
    <source>
        <dbReference type="PROSITE" id="PS50943"/>
    </source>
</evidence>
<dbReference type="GO" id="GO:0003677">
    <property type="term" value="F:DNA binding"/>
    <property type="evidence" value="ECO:0007669"/>
    <property type="project" value="UniProtKB-KW"/>
</dbReference>
<proteinExistence type="predicted"/>
<dbReference type="PROSITE" id="PS50943">
    <property type="entry name" value="HTH_CROC1"/>
    <property type="match status" value="1"/>
</dbReference>
<protein>
    <submittedName>
        <fullName evidence="3">Transcriptional regulator with XRE-family HTH domain</fullName>
    </submittedName>
</protein>
<accession>A0A7W9YKZ5</accession>
<dbReference type="InterPro" id="IPR010982">
    <property type="entry name" value="Lambda_DNA-bd_dom_sf"/>
</dbReference>
<dbReference type="EMBL" id="JACHDS010000001">
    <property type="protein sequence ID" value="MBB6174100.1"/>
    <property type="molecule type" value="Genomic_DNA"/>
</dbReference>
<dbReference type="SMART" id="SM00530">
    <property type="entry name" value="HTH_XRE"/>
    <property type="match status" value="1"/>
</dbReference>
<dbReference type="Pfam" id="PF01381">
    <property type="entry name" value="HTH_3"/>
    <property type="match status" value="1"/>
</dbReference>
<gene>
    <name evidence="3" type="ORF">HNR23_004160</name>
</gene>
<dbReference type="Proteomes" id="UP000546642">
    <property type="component" value="Unassembled WGS sequence"/>
</dbReference>
<comment type="caution">
    <text evidence="3">The sequence shown here is derived from an EMBL/GenBank/DDBJ whole genome shotgun (WGS) entry which is preliminary data.</text>
</comment>
<dbReference type="SUPFAM" id="SSF47413">
    <property type="entry name" value="lambda repressor-like DNA-binding domains"/>
    <property type="match status" value="1"/>
</dbReference>
<feature type="domain" description="HTH cro/C1-type" evidence="2">
    <location>
        <begin position="28"/>
        <end position="82"/>
    </location>
</feature>
<dbReference type="RefSeq" id="WP_184077932.1">
    <property type="nucleotide sequence ID" value="NZ_JACHDS010000001.1"/>
</dbReference>
<dbReference type="PANTHER" id="PTHR46797">
    <property type="entry name" value="HTH-TYPE TRANSCRIPTIONAL REGULATOR"/>
    <property type="match status" value="1"/>
</dbReference>
<dbReference type="PANTHER" id="PTHR46797:SF1">
    <property type="entry name" value="METHYLPHOSPHONATE SYNTHASE"/>
    <property type="match status" value="1"/>
</dbReference>
<dbReference type="GO" id="GO:0005829">
    <property type="term" value="C:cytosol"/>
    <property type="evidence" value="ECO:0007669"/>
    <property type="project" value="TreeGrafter"/>
</dbReference>
<dbReference type="InterPro" id="IPR001387">
    <property type="entry name" value="Cro/C1-type_HTH"/>
</dbReference>
<keyword evidence="4" id="KW-1185">Reference proteome</keyword>
<organism evidence="3 4">
    <name type="scientific">Nocardiopsis mwathae</name>
    <dbReference type="NCBI Taxonomy" id="1472723"/>
    <lineage>
        <taxon>Bacteria</taxon>
        <taxon>Bacillati</taxon>
        <taxon>Actinomycetota</taxon>
        <taxon>Actinomycetes</taxon>
        <taxon>Streptosporangiales</taxon>
        <taxon>Nocardiopsidaceae</taxon>
        <taxon>Nocardiopsis</taxon>
    </lineage>
</organism>
<dbReference type="CDD" id="cd00093">
    <property type="entry name" value="HTH_XRE"/>
    <property type="match status" value="1"/>
</dbReference>